<keyword evidence="10" id="KW-0325">Glycoprotein</keyword>
<dbReference type="AlphaFoldDB" id="A0AA36GIB3"/>
<evidence type="ECO:0000256" key="11">
    <source>
        <dbReference type="ARBA" id="ARBA00037847"/>
    </source>
</evidence>
<comment type="subcellular location">
    <subcellularLocation>
        <location evidence="11">Endomembrane system</location>
        <topology evidence="11">Single-pass membrane protein</topology>
    </subcellularLocation>
    <subcellularLocation>
        <location evidence="1">Membrane</location>
        <topology evidence="1">Single-pass type II membrane protein</topology>
    </subcellularLocation>
</comment>
<dbReference type="InterPro" id="IPR050278">
    <property type="entry name" value="Serine_Prot_S9B/DPPIV"/>
</dbReference>
<keyword evidence="4" id="KW-0812">Transmembrane</keyword>
<protein>
    <submittedName>
        <fullName evidence="14">Uncharacterized protein</fullName>
    </submittedName>
</protein>
<dbReference type="GO" id="GO:0005886">
    <property type="term" value="C:plasma membrane"/>
    <property type="evidence" value="ECO:0007669"/>
    <property type="project" value="TreeGrafter"/>
</dbReference>
<dbReference type="InterPro" id="IPR001375">
    <property type="entry name" value="Peptidase_S9_cat"/>
</dbReference>
<dbReference type="GO" id="GO:0004177">
    <property type="term" value="F:aminopeptidase activity"/>
    <property type="evidence" value="ECO:0007669"/>
    <property type="project" value="UniProtKB-KW"/>
</dbReference>
<dbReference type="Gene3D" id="2.140.10.30">
    <property type="entry name" value="Dipeptidylpeptidase IV, N-terminal domain"/>
    <property type="match status" value="1"/>
</dbReference>
<dbReference type="SUPFAM" id="SSF53474">
    <property type="entry name" value="alpha/beta-Hydrolases"/>
    <property type="match status" value="1"/>
</dbReference>
<evidence type="ECO:0000256" key="10">
    <source>
        <dbReference type="ARBA" id="ARBA00023180"/>
    </source>
</evidence>
<feature type="domain" description="Peptidase S9 prolyl oligopeptidase catalytic" evidence="12">
    <location>
        <begin position="544"/>
        <end position="717"/>
    </location>
</feature>
<keyword evidence="6" id="KW-0720">Serine protease</keyword>
<dbReference type="InterPro" id="IPR002469">
    <property type="entry name" value="Peptidase_S9B_N"/>
</dbReference>
<dbReference type="SUPFAM" id="SSF82171">
    <property type="entry name" value="DPP6 N-terminal domain-like"/>
    <property type="match status" value="1"/>
</dbReference>
<evidence type="ECO:0000256" key="7">
    <source>
        <dbReference type="ARBA" id="ARBA00022968"/>
    </source>
</evidence>
<evidence type="ECO:0000259" key="13">
    <source>
        <dbReference type="Pfam" id="PF00930"/>
    </source>
</evidence>
<accession>A0AA36GIB3</accession>
<dbReference type="Pfam" id="PF00930">
    <property type="entry name" value="DPPIV_N"/>
    <property type="match status" value="1"/>
</dbReference>
<dbReference type="Proteomes" id="UP001176961">
    <property type="component" value="Unassembled WGS sequence"/>
</dbReference>
<comment type="caution">
    <text evidence="14">The sequence shown here is derived from an EMBL/GenBank/DDBJ whole genome shotgun (WGS) entry which is preliminary data.</text>
</comment>
<reference evidence="14" key="1">
    <citation type="submission" date="2023-07" db="EMBL/GenBank/DDBJ databases">
        <authorList>
            <consortium name="CYATHOMIX"/>
        </authorList>
    </citation>
    <scope>NUCLEOTIDE SEQUENCE</scope>
    <source>
        <strain evidence="14">N/A</strain>
    </source>
</reference>
<evidence type="ECO:0000313" key="14">
    <source>
        <dbReference type="EMBL" id="CAJ0592690.1"/>
    </source>
</evidence>
<dbReference type="PANTHER" id="PTHR11731">
    <property type="entry name" value="PROTEASE FAMILY S9B,C DIPEPTIDYL-PEPTIDASE IV-RELATED"/>
    <property type="match status" value="1"/>
</dbReference>
<dbReference type="GO" id="GO:0012505">
    <property type="term" value="C:endomembrane system"/>
    <property type="evidence" value="ECO:0007669"/>
    <property type="project" value="UniProtKB-SubCell"/>
</dbReference>
<keyword evidence="5" id="KW-0378">Hydrolase</keyword>
<keyword evidence="7" id="KW-0735">Signal-anchor</keyword>
<dbReference type="Gene3D" id="3.40.50.1820">
    <property type="entry name" value="alpha/beta hydrolase"/>
    <property type="match status" value="1"/>
</dbReference>
<dbReference type="Pfam" id="PF00326">
    <property type="entry name" value="Peptidase_S9"/>
    <property type="match status" value="1"/>
</dbReference>
<feature type="domain" description="Dipeptidylpeptidase IV N-terminal" evidence="13">
    <location>
        <begin position="181"/>
        <end position="446"/>
    </location>
</feature>
<gene>
    <name evidence="14" type="ORF">CYNAS_LOCUS4673</name>
</gene>
<evidence type="ECO:0000256" key="2">
    <source>
        <dbReference type="ARBA" id="ARBA00022438"/>
    </source>
</evidence>
<evidence type="ECO:0000256" key="4">
    <source>
        <dbReference type="ARBA" id="ARBA00022692"/>
    </source>
</evidence>
<keyword evidence="15" id="KW-1185">Reference proteome</keyword>
<evidence type="ECO:0000313" key="15">
    <source>
        <dbReference type="Proteomes" id="UP001176961"/>
    </source>
</evidence>
<evidence type="ECO:0000256" key="5">
    <source>
        <dbReference type="ARBA" id="ARBA00022801"/>
    </source>
</evidence>
<evidence type="ECO:0000256" key="6">
    <source>
        <dbReference type="ARBA" id="ARBA00022825"/>
    </source>
</evidence>
<evidence type="ECO:0000256" key="9">
    <source>
        <dbReference type="ARBA" id="ARBA00023136"/>
    </source>
</evidence>
<name>A0AA36GIB3_CYLNA</name>
<proteinExistence type="predicted"/>
<evidence type="ECO:0000259" key="12">
    <source>
        <dbReference type="Pfam" id="PF00326"/>
    </source>
</evidence>
<keyword evidence="8" id="KW-1133">Transmembrane helix</keyword>
<dbReference type="GO" id="GO:0008239">
    <property type="term" value="F:dipeptidyl-peptidase activity"/>
    <property type="evidence" value="ECO:0007669"/>
    <property type="project" value="TreeGrafter"/>
</dbReference>
<dbReference type="GO" id="GO:0008236">
    <property type="term" value="F:serine-type peptidase activity"/>
    <property type="evidence" value="ECO:0007669"/>
    <property type="project" value="UniProtKB-KW"/>
</dbReference>
<evidence type="ECO:0000256" key="1">
    <source>
        <dbReference type="ARBA" id="ARBA00004606"/>
    </source>
</evidence>
<keyword evidence="3" id="KW-0645">Protease</keyword>
<keyword evidence="9" id="KW-0472">Membrane</keyword>
<dbReference type="GO" id="GO:0006508">
    <property type="term" value="P:proteolysis"/>
    <property type="evidence" value="ECO:0007669"/>
    <property type="project" value="UniProtKB-KW"/>
</dbReference>
<dbReference type="PANTHER" id="PTHR11731:SF200">
    <property type="entry name" value="DIPEPTIDYL PEPTIDASE 10, ISOFORM B"/>
    <property type="match status" value="1"/>
</dbReference>
<evidence type="ECO:0000256" key="3">
    <source>
        <dbReference type="ARBA" id="ARBA00022670"/>
    </source>
</evidence>
<sequence length="735" mass="83806">MFTVLTGFLPYIFRGFYKNGVVFLSKSKEILLSLETGETHVLFDEKSLYKRAKDLCESGKGSAENCTFAKFLEENSKIKVSSDMRYVVYAQREAEKEELSLDFTESLSILDRETLVGVNKQDKERQAYFKFNPVGHDYITDEGPNVVHGVFDLFRMDRLHGIHESEQYDFEEKVFLLCPFYAIVWSPKGEKVAIASLDVHPDEKKVHMISYIDGKSYPKVVEMRYAMSYEELLPKFIVSIWDKKIRATKHMKAQLKNENEYCHILHFFWVVMNNHEYLVTIIANRYNTHISIAVCDYESATCQVVFDYEYPKKMYAERFDFMGVRSDNAIYVLLPRATPDSNTYQHIAKLIIKNSTSIQTAKLSFLSLGNFDVKSILAYDRVSDTIYFSAWAPKPTNSHMYSTKGSPATDSWRCLTCKFSNCTSQYNFIHPSFKHVVISCQGPAPPLFYLGELSPEAVKNWIRLSSAQYDEALDMAILPKRITDTIPLEDGYEAVVQITLPPGQDSSSKSFPVLLRTYPGPLFQPVVIDRFEANLWMNANPLILGYAIVLIDGRGSTGRGWKYRSAFYGALGTVEIDDQIDGIRKVLAKYPFLDKNRLTVSGWSYGGYASALMAERAPPGFFKCVISVAPVANFLYYQTSYSDQYMGDADVSAYYAGDITNNVTNFKKTRLLLVHGMRDDNVHFQNSALFIKALQDNGVDFDLMLYPNGDHYLSQGLSHFLKKHELFLTSCAGHD</sequence>
<dbReference type="InterPro" id="IPR029058">
    <property type="entry name" value="AB_hydrolase_fold"/>
</dbReference>
<dbReference type="EMBL" id="CATQJL010000112">
    <property type="protein sequence ID" value="CAJ0592690.1"/>
    <property type="molecule type" value="Genomic_DNA"/>
</dbReference>
<keyword evidence="2" id="KW-0031">Aminopeptidase</keyword>
<organism evidence="14 15">
    <name type="scientific">Cylicocyclus nassatus</name>
    <name type="common">Nematode worm</name>
    <dbReference type="NCBI Taxonomy" id="53992"/>
    <lineage>
        <taxon>Eukaryota</taxon>
        <taxon>Metazoa</taxon>
        <taxon>Ecdysozoa</taxon>
        <taxon>Nematoda</taxon>
        <taxon>Chromadorea</taxon>
        <taxon>Rhabditida</taxon>
        <taxon>Rhabditina</taxon>
        <taxon>Rhabditomorpha</taxon>
        <taxon>Strongyloidea</taxon>
        <taxon>Strongylidae</taxon>
        <taxon>Cylicocyclus</taxon>
    </lineage>
</organism>
<evidence type="ECO:0000256" key="8">
    <source>
        <dbReference type="ARBA" id="ARBA00022989"/>
    </source>
</evidence>